<protein>
    <submittedName>
        <fullName evidence="9">Cytochrome c, class I</fullName>
    </submittedName>
</protein>
<evidence type="ECO:0000256" key="3">
    <source>
        <dbReference type="ARBA" id="ARBA00022723"/>
    </source>
</evidence>
<dbReference type="EMBL" id="GG693880">
    <property type="protein sequence ID" value="EES52139.1"/>
    <property type="molecule type" value="Genomic_DNA"/>
</dbReference>
<keyword evidence="2 6" id="KW-0349">Heme</keyword>
<dbReference type="SUPFAM" id="SSF46626">
    <property type="entry name" value="Cytochrome c"/>
    <property type="match status" value="2"/>
</dbReference>
<dbReference type="InterPro" id="IPR050597">
    <property type="entry name" value="Cytochrome_c_Oxidase_Subunit"/>
</dbReference>
<dbReference type="InterPro" id="IPR009056">
    <property type="entry name" value="Cyt_c-like_dom"/>
</dbReference>
<dbReference type="PANTHER" id="PTHR33751:SF9">
    <property type="entry name" value="CYTOCHROME C4"/>
    <property type="match status" value="1"/>
</dbReference>
<dbReference type="GO" id="GO:0009055">
    <property type="term" value="F:electron transfer activity"/>
    <property type="evidence" value="ECO:0007669"/>
    <property type="project" value="InterPro"/>
</dbReference>
<dbReference type="InterPro" id="IPR036909">
    <property type="entry name" value="Cyt_c-like_dom_sf"/>
</dbReference>
<proteinExistence type="predicted"/>
<dbReference type="GO" id="GO:0046872">
    <property type="term" value="F:metal ion binding"/>
    <property type="evidence" value="ECO:0007669"/>
    <property type="project" value="UniProtKB-KW"/>
</dbReference>
<gene>
    <name evidence="9" type="ORF">UBAL3_94530105</name>
</gene>
<dbReference type="Pfam" id="PF00034">
    <property type="entry name" value="Cytochrom_C"/>
    <property type="match status" value="2"/>
</dbReference>
<evidence type="ECO:0000256" key="4">
    <source>
        <dbReference type="ARBA" id="ARBA00022982"/>
    </source>
</evidence>
<feature type="domain" description="Cytochrome c" evidence="8">
    <location>
        <begin position="56"/>
        <end position="144"/>
    </location>
</feature>
<organism evidence="9 10">
    <name type="scientific">Leptospirillum ferrodiazotrophum</name>
    <dbReference type="NCBI Taxonomy" id="412449"/>
    <lineage>
        <taxon>Bacteria</taxon>
        <taxon>Pseudomonadati</taxon>
        <taxon>Nitrospirota</taxon>
        <taxon>Nitrospiria</taxon>
        <taxon>Nitrospirales</taxon>
        <taxon>Nitrospiraceae</taxon>
        <taxon>Leptospirillum</taxon>
    </lineage>
</organism>
<dbReference type="Gene3D" id="1.10.760.10">
    <property type="entry name" value="Cytochrome c-like domain"/>
    <property type="match status" value="2"/>
</dbReference>
<name>C6HZC8_9BACT</name>
<dbReference type="PANTHER" id="PTHR33751">
    <property type="entry name" value="CBB3-TYPE CYTOCHROME C OXIDASE SUBUNIT FIXP"/>
    <property type="match status" value="1"/>
</dbReference>
<evidence type="ECO:0000256" key="5">
    <source>
        <dbReference type="ARBA" id="ARBA00023004"/>
    </source>
</evidence>
<evidence type="ECO:0000256" key="2">
    <source>
        <dbReference type="ARBA" id="ARBA00022617"/>
    </source>
</evidence>
<dbReference type="GO" id="GO:0020037">
    <property type="term" value="F:heme binding"/>
    <property type="evidence" value="ECO:0007669"/>
    <property type="project" value="InterPro"/>
</dbReference>
<sequence>MLRLFRRFLRSPLHPPPQRGPRPIRRWQAFLLISLFLLVLPPAGVSRAASDGNREAEIALGHLIAMKGNGFAGSTACAECHRINGGGMPSVGIPRIAGQTATYIYREIRGVQKGTRFSPFMSRVVRNFSKSDIRAVALYYSTVRTPKLHDPSEFDPSLQPLGRRIARRGLWDRNIPACILCHGEDGRGIPPNFPYIAGQSKTYLMQQIKSFAVVDRKDDPEGLMRGIASKLKNREIKAVAQYFASLTPPDYGKIPEKNSPKRLRLIPENLNGKEVNHP</sequence>
<evidence type="ECO:0000313" key="10">
    <source>
        <dbReference type="Proteomes" id="UP000009374"/>
    </source>
</evidence>
<accession>C6HZC8</accession>
<evidence type="ECO:0000313" key="9">
    <source>
        <dbReference type="EMBL" id="EES52139.1"/>
    </source>
</evidence>
<keyword evidence="1" id="KW-0813">Transport</keyword>
<keyword evidence="3 6" id="KW-0479">Metal-binding</keyword>
<dbReference type="PROSITE" id="PS51007">
    <property type="entry name" value="CYTC"/>
    <property type="match status" value="2"/>
</dbReference>
<feature type="domain" description="Cytochrome c" evidence="8">
    <location>
        <begin position="157"/>
        <end position="247"/>
    </location>
</feature>
<feature type="region of interest" description="Disordered" evidence="7">
    <location>
        <begin position="253"/>
        <end position="278"/>
    </location>
</feature>
<evidence type="ECO:0000259" key="8">
    <source>
        <dbReference type="PROSITE" id="PS51007"/>
    </source>
</evidence>
<keyword evidence="10" id="KW-1185">Reference proteome</keyword>
<dbReference type="AlphaFoldDB" id="C6HZC8"/>
<evidence type="ECO:0000256" key="6">
    <source>
        <dbReference type="PROSITE-ProRule" id="PRU00433"/>
    </source>
</evidence>
<dbReference type="Proteomes" id="UP000009374">
    <property type="component" value="Unassembled WGS sequence"/>
</dbReference>
<evidence type="ECO:0000256" key="1">
    <source>
        <dbReference type="ARBA" id="ARBA00022448"/>
    </source>
</evidence>
<evidence type="ECO:0000256" key="7">
    <source>
        <dbReference type="SAM" id="MobiDB-lite"/>
    </source>
</evidence>
<keyword evidence="5 6" id="KW-0408">Iron</keyword>
<keyword evidence="4" id="KW-0249">Electron transport</keyword>
<reference evidence="9 10" key="1">
    <citation type="journal article" date="2009" name="Appl. Environ. Microbiol.">
        <title>Community genomic and proteomic analyses of chemoautotrophic iron-oxidizing "Leptospirillum rubarum" (Group II) and "Leptospirillum ferrodiazotrophum" (Group III) bacteria in acid mine drainage biofilms.</title>
        <authorList>
            <person name="Goltsman D.S."/>
            <person name="Denef V.J."/>
            <person name="Singer S.W."/>
            <person name="VerBerkmoes N.C."/>
            <person name="Lefsrud M."/>
            <person name="Mueller R.S."/>
            <person name="Dick G.J."/>
            <person name="Sun C.L."/>
            <person name="Wheeler K.E."/>
            <person name="Zemla A."/>
            <person name="Baker B.J."/>
            <person name="Hauser L."/>
            <person name="Land M."/>
            <person name="Shah M.B."/>
            <person name="Thelen M.P."/>
            <person name="Hettich R.L."/>
            <person name="Banfield J.F."/>
        </authorList>
    </citation>
    <scope>NUCLEOTIDE SEQUENCE [LARGE SCALE GENOMIC DNA]</scope>
</reference>